<keyword evidence="1" id="KW-1133">Transmembrane helix</keyword>
<organism evidence="2 3">
    <name type="scientific">Pseudomonas silesiensis</name>
    <dbReference type="NCBI Taxonomy" id="1853130"/>
    <lineage>
        <taxon>Bacteria</taxon>
        <taxon>Pseudomonadati</taxon>
        <taxon>Pseudomonadota</taxon>
        <taxon>Gammaproteobacteria</taxon>
        <taxon>Pseudomonadales</taxon>
        <taxon>Pseudomonadaceae</taxon>
        <taxon>Pseudomonas</taxon>
    </lineage>
</organism>
<evidence type="ECO:0000313" key="2">
    <source>
        <dbReference type="EMBL" id="ANJ54807.1"/>
    </source>
</evidence>
<evidence type="ECO:0000256" key="1">
    <source>
        <dbReference type="SAM" id="Phobius"/>
    </source>
</evidence>
<reference evidence="2 3" key="1">
    <citation type="journal article" date="2018" name="Syst. Appl. Microbiol.">
        <title>Pseudomonas silesiensis sp. nov. strain A3T isolated from a biological pesticide sewage treatment plant and analysis of the complete genome sequence.</title>
        <authorList>
            <person name="Kaminski M.A."/>
            <person name="Furmanczyk E.M."/>
            <person name="Sobczak A."/>
            <person name="Dziembowski A."/>
            <person name="Lipinski L."/>
        </authorList>
    </citation>
    <scope>NUCLEOTIDE SEQUENCE [LARGE SCALE GENOMIC DNA]</scope>
    <source>
        <strain evidence="2 3">A3</strain>
    </source>
</reference>
<keyword evidence="3" id="KW-1185">Reference proteome</keyword>
<dbReference type="KEGG" id="psil:PMA3_06370"/>
<evidence type="ECO:0000313" key="3">
    <source>
        <dbReference type="Proteomes" id="UP000078354"/>
    </source>
</evidence>
<sequence length="90" mass="9323">MMKATTLNRIGGAVGLGCLACCVTPVLGLMNGLVGLSAVSIIAGVANFWWLALTIVVLSVGALVYRNVSQKQSRCANIRKPCKGAECSGR</sequence>
<protein>
    <submittedName>
        <fullName evidence="2">Uncharacterized protein</fullName>
    </submittedName>
</protein>
<accession>A0A191YPK7</accession>
<dbReference type="Proteomes" id="UP000078354">
    <property type="component" value="Chromosome"/>
</dbReference>
<dbReference type="EMBL" id="CP014870">
    <property type="protein sequence ID" value="ANJ54807.1"/>
    <property type="molecule type" value="Genomic_DNA"/>
</dbReference>
<proteinExistence type="predicted"/>
<name>A0A191YPK7_9PSED</name>
<keyword evidence="1" id="KW-0812">Transmembrane</keyword>
<keyword evidence="1" id="KW-0472">Membrane</keyword>
<dbReference type="Gene3D" id="1.10.287.910">
    <property type="entry name" value="bacterial mercury transporter, merf"/>
    <property type="match status" value="1"/>
</dbReference>
<feature type="transmembrane region" description="Helical" evidence="1">
    <location>
        <begin position="38"/>
        <end position="65"/>
    </location>
</feature>
<dbReference type="AlphaFoldDB" id="A0A191YPK7"/>
<gene>
    <name evidence="2" type="ORF">PMA3_06370</name>
</gene>
<dbReference type="STRING" id="1853130.PMA3_06370"/>